<feature type="non-terminal residue" evidence="2">
    <location>
        <position position="460"/>
    </location>
</feature>
<dbReference type="PANTHER" id="PTHR33112">
    <property type="entry name" value="DOMAIN PROTEIN, PUTATIVE-RELATED"/>
    <property type="match status" value="1"/>
</dbReference>
<dbReference type="STRING" id="1460663.A0A177CVY9"/>
<evidence type="ECO:0000313" key="3">
    <source>
        <dbReference type="Proteomes" id="UP000077069"/>
    </source>
</evidence>
<dbReference type="GeneID" id="28757469"/>
<dbReference type="InterPro" id="IPR010730">
    <property type="entry name" value="HET"/>
</dbReference>
<dbReference type="Proteomes" id="UP000077069">
    <property type="component" value="Unassembled WGS sequence"/>
</dbReference>
<feature type="domain" description="Heterokaryon incompatibility" evidence="1">
    <location>
        <begin position="114"/>
        <end position="273"/>
    </location>
</feature>
<evidence type="ECO:0000313" key="2">
    <source>
        <dbReference type="EMBL" id="OAG11062.1"/>
    </source>
</evidence>
<name>A0A177CVY9_9PLEO</name>
<accession>A0A177CVY9</accession>
<evidence type="ECO:0000259" key="1">
    <source>
        <dbReference type="Pfam" id="PF06985"/>
    </source>
</evidence>
<dbReference type="PANTHER" id="PTHR33112:SF12">
    <property type="entry name" value="HETEROKARYON INCOMPATIBILITY DOMAIN-CONTAINING PROTEIN"/>
    <property type="match status" value="1"/>
</dbReference>
<proteinExistence type="predicted"/>
<dbReference type="OrthoDB" id="5428863at2759"/>
<dbReference type="AlphaFoldDB" id="A0A177CVY9"/>
<gene>
    <name evidence="2" type="ORF">CC84DRAFT_1082436</name>
</gene>
<dbReference type="InParanoid" id="A0A177CVY9"/>
<dbReference type="EMBL" id="KV441549">
    <property type="protein sequence ID" value="OAG11062.1"/>
    <property type="molecule type" value="Genomic_DNA"/>
</dbReference>
<dbReference type="RefSeq" id="XP_018041427.1">
    <property type="nucleotide sequence ID" value="XM_018173983.1"/>
</dbReference>
<protein>
    <submittedName>
        <fullName evidence="2">HET-domain-containing protein</fullName>
    </submittedName>
</protein>
<organism evidence="2 3">
    <name type="scientific">Paraphaeosphaeria sporulosa</name>
    <dbReference type="NCBI Taxonomy" id="1460663"/>
    <lineage>
        <taxon>Eukaryota</taxon>
        <taxon>Fungi</taxon>
        <taxon>Dikarya</taxon>
        <taxon>Ascomycota</taxon>
        <taxon>Pezizomycotina</taxon>
        <taxon>Dothideomycetes</taxon>
        <taxon>Pleosporomycetidae</taxon>
        <taxon>Pleosporales</taxon>
        <taxon>Massarineae</taxon>
        <taxon>Didymosphaeriaceae</taxon>
        <taxon>Paraphaeosphaeria</taxon>
    </lineage>
</organism>
<sequence>MNTWLIDLCYLFNDFAFRFYDQELPEPNTFYRTFNLIAKPGIHGHTGASRVIQSDWIHPVIPQSWYTACLREHGLKCEEPSWMAAQPLSIATPEWLVDVKTWCLVPYNSDTSRYFTLSYTWGNANCLRTTAASLGLLQQPDSLRTTYLGQLPRTIQDAIGITESLGETYLWIDSLCIVQDDAASLHNNLNNMHDIYARSALCLVAFAGVDANHGLNGLEGISGPRVVDQLTLPIADGENISWYNAPRARWDSFGELPKDIGRTYNERGWTFQEFIFAKRRLIFTDGPVRWICACTIWGEDKIGDLVIDNMTDMPFTKWKDRQRPGLANFLTDVASEYNERHFSFWQDILNAFLGIQNHLHRTFFGGLNHGHPDMFFDISLLWEPEAEIARRGSSEDAPTEGRYLPTWSWMGWHGAFRFLCDHEYECYDRPSNGILGPVAQWFTFQPSAPTNSKRLIKCDW</sequence>
<dbReference type="Pfam" id="PF06985">
    <property type="entry name" value="HET"/>
    <property type="match status" value="1"/>
</dbReference>
<keyword evidence="3" id="KW-1185">Reference proteome</keyword>
<reference evidence="2 3" key="1">
    <citation type="submission" date="2016-05" db="EMBL/GenBank/DDBJ databases">
        <title>Comparative analysis of secretome profiles of manganese(II)-oxidizing ascomycete fungi.</title>
        <authorList>
            <consortium name="DOE Joint Genome Institute"/>
            <person name="Zeiner C.A."/>
            <person name="Purvine S.O."/>
            <person name="Zink E.M."/>
            <person name="Wu S."/>
            <person name="Pasa-Tolic L."/>
            <person name="Chaput D.L."/>
            <person name="Haridas S."/>
            <person name="Grigoriev I.V."/>
            <person name="Santelli C.M."/>
            <person name="Hansel C.M."/>
        </authorList>
    </citation>
    <scope>NUCLEOTIDE SEQUENCE [LARGE SCALE GENOMIC DNA]</scope>
    <source>
        <strain evidence="2 3">AP3s5-JAC2a</strain>
    </source>
</reference>